<dbReference type="PROSITE" id="PS51900">
    <property type="entry name" value="CB"/>
    <property type="match status" value="1"/>
</dbReference>
<evidence type="ECO:0000256" key="1">
    <source>
        <dbReference type="ARBA" id="ARBA00022908"/>
    </source>
</evidence>
<dbReference type="Pfam" id="PF00589">
    <property type="entry name" value="Phage_integrase"/>
    <property type="match status" value="1"/>
</dbReference>
<feature type="compositionally biased region" description="Low complexity" evidence="5">
    <location>
        <begin position="18"/>
        <end position="27"/>
    </location>
</feature>
<dbReference type="InterPro" id="IPR004107">
    <property type="entry name" value="Integrase_SAM-like_N"/>
</dbReference>
<dbReference type="InterPro" id="IPR011010">
    <property type="entry name" value="DNA_brk_join_enz"/>
</dbReference>
<name>A0ABZ1BK45_9FIRM</name>
<dbReference type="Gene3D" id="1.10.443.10">
    <property type="entry name" value="Intergrase catalytic core"/>
    <property type="match status" value="1"/>
</dbReference>
<feature type="compositionally biased region" description="Pro residues" evidence="5">
    <location>
        <begin position="1"/>
        <end position="17"/>
    </location>
</feature>
<dbReference type="PANTHER" id="PTHR30349">
    <property type="entry name" value="PHAGE INTEGRASE-RELATED"/>
    <property type="match status" value="1"/>
</dbReference>
<evidence type="ECO:0000256" key="5">
    <source>
        <dbReference type="SAM" id="MobiDB-lite"/>
    </source>
</evidence>
<feature type="region of interest" description="Disordered" evidence="5">
    <location>
        <begin position="1"/>
        <end position="33"/>
    </location>
</feature>
<dbReference type="RefSeq" id="WP_324667499.1">
    <property type="nucleotide sequence ID" value="NZ_CP141614.1"/>
</dbReference>
<dbReference type="InterPro" id="IPR013762">
    <property type="entry name" value="Integrase-like_cat_sf"/>
</dbReference>
<dbReference type="SUPFAM" id="SSF56349">
    <property type="entry name" value="DNA breaking-rejoining enzymes"/>
    <property type="match status" value="1"/>
</dbReference>
<evidence type="ECO:0000256" key="4">
    <source>
        <dbReference type="PROSITE-ProRule" id="PRU01248"/>
    </source>
</evidence>
<dbReference type="InterPro" id="IPR050090">
    <property type="entry name" value="Tyrosine_recombinase_XerCD"/>
</dbReference>
<proteinExistence type="predicted"/>
<feature type="domain" description="Tyr recombinase" evidence="6">
    <location>
        <begin position="143"/>
        <end position="329"/>
    </location>
</feature>
<keyword evidence="3" id="KW-0233">DNA recombination</keyword>
<dbReference type="Pfam" id="PF02899">
    <property type="entry name" value="Phage_int_SAM_1"/>
    <property type="match status" value="1"/>
</dbReference>
<dbReference type="InterPro" id="IPR044068">
    <property type="entry name" value="CB"/>
</dbReference>
<reference evidence="9" key="1">
    <citation type="submission" date="2023-12" db="EMBL/GenBank/DDBJ databases">
        <title>Novel isolates from deep terrestrial aquifers shed light on the physiology and ecology of the class Limnochordia.</title>
        <authorList>
            <person name="Karnachuk O.V."/>
            <person name="Lukina A.P."/>
            <person name="Avakyan M.R."/>
            <person name="Kadnikov V."/>
            <person name="Begmatov S."/>
            <person name="Beletsky A.V."/>
            <person name="Mardanov A.V."/>
            <person name="Ravin N.V."/>
        </authorList>
    </citation>
    <scope>NUCLEOTIDE SEQUENCE [LARGE SCALE GENOMIC DNA]</scope>
    <source>
        <strain evidence="9">LN</strain>
    </source>
</reference>
<keyword evidence="2 4" id="KW-0238">DNA-binding</keyword>
<accession>A0ABZ1BK45</accession>
<dbReference type="EMBL" id="CP141614">
    <property type="protein sequence ID" value="WRP13254.1"/>
    <property type="molecule type" value="Genomic_DNA"/>
</dbReference>
<evidence type="ECO:0000259" key="7">
    <source>
        <dbReference type="PROSITE" id="PS51900"/>
    </source>
</evidence>
<evidence type="ECO:0000313" key="8">
    <source>
        <dbReference type="EMBL" id="WRP13254.1"/>
    </source>
</evidence>
<keyword evidence="9" id="KW-1185">Reference proteome</keyword>
<dbReference type="PROSITE" id="PS51898">
    <property type="entry name" value="TYR_RECOMBINASE"/>
    <property type="match status" value="1"/>
</dbReference>
<gene>
    <name evidence="8" type="ORF">VLY81_07250</name>
</gene>
<dbReference type="Proteomes" id="UP001333102">
    <property type="component" value="Chromosome"/>
</dbReference>
<sequence>MASKPLPPDGRPAPEAAPPSAGAYEPGQLDRESPGAAADPLLARYYRHLLVERGLSRRTARAYLGDLLLLQRFCEGQGRALAQADEYLLRAFLEYIYDQRQNQAPTRARKVSAIRGFYRFLVEERLLEASPAERLHSPKLPRRLPVFLTGDEAAALLDAAARAGTEPLRDRALVGMFLYTGCRLSELLALRLDDLDFAAGAVRLFGKGGKERLVPMREELAAMVHAYLPRRLELIRKAPRAAQDRLFVNRHGRPLTPSGVRFILRRIVTSLPQVRLSLSPHKLRHTVATLLLQADADLRTIQELLGHASLATTQRYTHVLNRRLKEQLGRLPY</sequence>
<evidence type="ECO:0000256" key="3">
    <source>
        <dbReference type="ARBA" id="ARBA00023172"/>
    </source>
</evidence>
<feature type="domain" description="Core-binding (CB)" evidence="7">
    <location>
        <begin position="36"/>
        <end position="122"/>
    </location>
</feature>
<evidence type="ECO:0000313" key="9">
    <source>
        <dbReference type="Proteomes" id="UP001333102"/>
    </source>
</evidence>
<dbReference type="InterPro" id="IPR010998">
    <property type="entry name" value="Integrase_recombinase_N"/>
</dbReference>
<evidence type="ECO:0000256" key="2">
    <source>
        <dbReference type="ARBA" id="ARBA00023125"/>
    </source>
</evidence>
<dbReference type="InterPro" id="IPR002104">
    <property type="entry name" value="Integrase_catalytic"/>
</dbReference>
<evidence type="ECO:0000259" key="6">
    <source>
        <dbReference type="PROSITE" id="PS51898"/>
    </source>
</evidence>
<keyword evidence="1" id="KW-0229">DNA integration</keyword>
<organism evidence="8 9">
    <name type="scientific">Geochorda subterranea</name>
    <dbReference type="NCBI Taxonomy" id="3109564"/>
    <lineage>
        <taxon>Bacteria</taxon>
        <taxon>Bacillati</taxon>
        <taxon>Bacillota</taxon>
        <taxon>Limnochordia</taxon>
        <taxon>Limnochordales</taxon>
        <taxon>Geochordaceae</taxon>
        <taxon>Geochorda</taxon>
    </lineage>
</organism>
<dbReference type="Gene3D" id="1.10.150.130">
    <property type="match status" value="1"/>
</dbReference>
<dbReference type="PANTHER" id="PTHR30349:SF81">
    <property type="entry name" value="TYROSINE RECOMBINASE XERC"/>
    <property type="match status" value="1"/>
</dbReference>
<protein>
    <submittedName>
        <fullName evidence="8">Tyrosine-type recombinase/integrase</fullName>
    </submittedName>
</protein>